<dbReference type="KEGG" id="nue:C5F50_00940"/>
<dbReference type="InterPro" id="IPR003869">
    <property type="entry name" value="Polysac_CapD-like"/>
</dbReference>
<comment type="similarity">
    <text evidence="1">Belongs to the polysaccharide synthase family.</text>
</comment>
<dbReference type="Pfam" id="PF02719">
    <property type="entry name" value="Polysacc_synt_2"/>
    <property type="match status" value="1"/>
</dbReference>
<dbReference type="SUPFAM" id="SSF51735">
    <property type="entry name" value="NAD(P)-binding Rossmann-fold domains"/>
    <property type="match status" value="1"/>
</dbReference>
<evidence type="ECO:0000259" key="2">
    <source>
        <dbReference type="Pfam" id="PF02719"/>
    </source>
</evidence>
<dbReference type="PANTHER" id="PTHR43318:SF2">
    <property type="entry name" value="UDP-N-ACETYLGLUCOSAMINE 4,6-DEHYDRATASE (INVERTING)"/>
    <property type="match status" value="1"/>
</dbReference>
<dbReference type="GeneID" id="56066583"/>
<feature type="domain" description="Polysaccharide biosynthesis protein CapD-like" evidence="2">
    <location>
        <begin position="21"/>
        <end position="288"/>
    </location>
</feature>
<evidence type="ECO:0000313" key="3">
    <source>
        <dbReference type="EMBL" id="QLH05806.1"/>
    </source>
</evidence>
<organism evidence="3 4">
    <name type="scientific">Nitrosopumilus ureiphilus</name>
    <dbReference type="NCBI Taxonomy" id="1470067"/>
    <lineage>
        <taxon>Archaea</taxon>
        <taxon>Nitrososphaerota</taxon>
        <taxon>Nitrososphaeria</taxon>
        <taxon>Nitrosopumilales</taxon>
        <taxon>Nitrosopumilaceae</taxon>
        <taxon>Nitrosopumilus</taxon>
    </lineage>
</organism>
<dbReference type="InterPro" id="IPR036291">
    <property type="entry name" value="NAD(P)-bd_dom_sf"/>
</dbReference>
<evidence type="ECO:0000256" key="1">
    <source>
        <dbReference type="ARBA" id="ARBA00007430"/>
    </source>
</evidence>
<accession>A0A7D5M2W3</accession>
<evidence type="ECO:0000313" key="4">
    <source>
        <dbReference type="Proteomes" id="UP000509478"/>
    </source>
</evidence>
<dbReference type="InterPro" id="IPR051203">
    <property type="entry name" value="Polysaccharide_Synthase-Rel"/>
</dbReference>
<dbReference type="Gene3D" id="3.40.50.720">
    <property type="entry name" value="NAD(P)-binding Rossmann-like Domain"/>
    <property type="match status" value="1"/>
</dbReference>
<proteinExistence type="inferred from homology"/>
<reference evidence="3 4" key="1">
    <citation type="submission" date="2018-02" db="EMBL/GenBank/DDBJ databases">
        <title>Complete genome of Nitrosopumilus ureaphilus PS0.</title>
        <authorList>
            <person name="Qin W."/>
            <person name="Zheng Y."/>
            <person name="Stahl D.A."/>
        </authorList>
    </citation>
    <scope>NUCLEOTIDE SEQUENCE [LARGE SCALE GENOMIC DNA]</scope>
    <source>
        <strain evidence="3 4">PS0</strain>
    </source>
</reference>
<dbReference type="OrthoDB" id="4907at2157"/>
<dbReference type="AlphaFoldDB" id="A0A7D5M2W3"/>
<keyword evidence="4" id="KW-1185">Reference proteome</keyword>
<name>A0A7D5M2W3_9ARCH</name>
<dbReference type="EMBL" id="CP026995">
    <property type="protein sequence ID" value="QLH05806.1"/>
    <property type="molecule type" value="Genomic_DNA"/>
</dbReference>
<sequence length="291" mass="33186">MKKHNKNNTLKLKKLFKNKIILITGGAGSIGSSLTKTLLDYPIKSIRVFDINEHALFKLSHSLDDSRIEPLFGDILNKDRIELAVLGSDIIIHTAALKNIEITEYNPIETIDVNVNGTINLIKSIIKNKPKIFINISTDKVAESSTLYGATKQLGERLTNWAGPHIHSTKFATIRLGNIIETRGNVFEVWNEQIENKQPLTITDPKMKRYFFHMDEAVSFILQCMLQVNKGEIFVPKMELYTITDLASKISKNHKIIGPRQGEKLQEILITEEEKKISKEKENMWIIQNYS</sequence>
<dbReference type="Proteomes" id="UP000509478">
    <property type="component" value="Chromosome"/>
</dbReference>
<dbReference type="RefSeq" id="WP_179371872.1">
    <property type="nucleotide sequence ID" value="NZ_CP026995.1"/>
</dbReference>
<gene>
    <name evidence="3" type="ORF">C5F50_00940</name>
</gene>
<protein>
    <recommendedName>
        <fullName evidence="2">Polysaccharide biosynthesis protein CapD-like domain-containing protein</fullName>
    </recommendedName>
</protein>
<dbReference type="PANTHER" id="PTHR43318">
    <property type="entry name" value="UDP-N-ACETYLGLUCOSAMINE 4,6-DEHYDRATASE"/>
    <property type="match status" value="1"/>
</dbReference>